<dbReference type="Proteomes" id="UP000015101">
    <property type="component" value="Unassembled WGS sequence"/>
</dbReference>
<dbReference type="CTD" id="20199353"/>
<proteinExistence type="predicted"/>
<feature type="region of interest" description="Disordered" evidence="1">
    <location>
        <begin position="409"/>
        <end position="435"/>
    </location>
</feature>
<accession>T1ES03</accession>
<sequence length="886" mass="99523">MHEILFIAKKYSLLSPDLILIFLQIRLKNPEVLRSMGPRTSIQIGKNSIEGRAPSYFLIFSSDALTRRNRCNKHEMWLVAKNSSLLSPDLTLIILPISLRNLRVLGSIGPRTSMHIGKNSIEGRAFPYFFIFSSAALAAAKPHSLLVRFTYRSARVPGTVTSHAKHLPALQGISAHSSGRLPSCAEMPDGSLRTGIEALEKSRQINNNYKSPDVSVINNNNNSNNNNNNNINNNNNKNNNNNNNSRHCNKHKTSFAVTNKQTVGTVYNFKSSNNNNDDNKNNNNNIPMQNTIHRKSYRNKETTFSNSLNFTTVATTAATSTATTTTAATTSTTISKTNSKFSAEISNDCKQSKTHITTTKINDDNNNNNNNNNSSNNNNNKSNSNICNTSSGHITDYINRRDHNNKCLIYDSNNNNNNNHNSAKFDDNNNNNNNNNNNKSLGSICDKQIIFKCKQRDHYDSDYLYSANHYNIYTISNSSNNNNNNLRNINNNINSNINNNKNIVKKLLFNKTTTAATTTTATTSAASAVATTATTKVSYLANITDDLPESFSVNEEIVRSRIESNLSGLCCRYGRSFAKNMDIISLLPYHAYHYTLETFCETRRVTWCHEPYTGQPHNLVAFHHPHHHHQQQQLQLHLSSSQSQTSKTSDPPPSPWQLECSPSEIFKDESKYIVVPRTTTITHCFRCTSSGWYRCRSCAGDGAKMCVNCFGSGRCVGTTTVGSVRSDFSERHTAARIGSESCWHCHGTGRRRCSICCGNGKTVCRTCLGTRYLKCYLKVTVQYSNQTTDRVIENYELPAELVISSAGNDLITEMGEKLKPIMRCGQQIYDLTRDVMHDQVKLARHKRVLGQDAPNSDFYRIVDPLFDRSSWPNRKEPRILNKIQFR</sequence>
<dbReference type="KEGG" id="hro:HELRODRAFT_161895"/>
<gene>
    <name evidence="3" type="primary">20199353</name>
    <name evidence="2" type="ORF">HELRODRAFT_161895</name>
</gene>
<dbReference type="EMBL" id="AMQM01000960">
    <property type="status" value="NOT_ANNOTATED_CDS"/>
    <property type="molecule type" value="Genomic_DNA"/>
</dbReference>
<dbReference type="InParanoid" id="T1ES03"/>
<dbReference type="PANTHER" id="PTHR14559">
    <property type="entry name" value="CASPASE RECRUITMENT DOMAIN FAMILY"/>
    <property type="match status" value="1"/>
</dbReference>
<feature type="region of interest" description="Disordered" evidence="1">
    <location>
        <begin position="206"/>
        <end position="249"/>
    </location>
</feature>
<dbReference type="eggNOG" id="KOG2813">
    <property type="taxonomic scope" value="Eukaryota"/>
</dbReference>
<evidence type="ECO:0000256" key="1">
    <source>
        <dbReference type="SAM" id="MobiDB-lite"/>
    </source>
</evidence>
<dbReference type="GeneID" id="20199353"/>
<dbReference type="EMBL" id="KB096742">
    <property type="protein sequence ID" value="ESO02606.1"/>
    <property type="molecule type" value="Genomic_DNA"/>
</dbReference>
<dbReference type="EMBL" id="AMQM01000959">
    <property type="status" value="NOT_ANNOTATED_CDS"/>
    <property type="molecule type" value="Genomic_DNA"/>
</dbReference>
<reference evidence="3" key="3">
    <citation type="submission" date="2015-06" db="UniProtKB">
        <authorList>
            <consortium name="EnsemblMetazoa"/>
        </authorList>
    </citation>
    <scope>IDENTIFICATION</scope>
</reference>
<feature type="compositionally biased region" description="Low complexity" evidence="1">
    <location>
        <begin position="270"/>
        <end position="285"/>
    </location>
</feature>
<feature type="compositionally biased region" description="Low complexity" evidence="1">
    <location>
        <begin position="633"/>
        <end position="649"/>
    </location>
</feature>
<evidence type="ECO:0000313" key="4">
    <source>
        <dbReference type="Proteomes" id="UP000015101"/>
    </source>
</evidence>
<dbReference type="AlphaFoldDB" id="T1ES03"/>
<feature type="region of interest" description="Disordered" evidence="1">
    <location>
        <begin position="268"/>
        <end position="297"/>
    </location>
</feature>
<dbReference type="EnsemblMetazoa" id="HelroT161895">
    <property type="protein sequence ID" value="HelroP161895"/>
    <property type="gene ID" value="HelroG161895"/>
</dbReference>
<dbReference type="EMBL" id="AMQM01000961">
    <property type="status" value="NOT_ANNOTATED_CDS"/>
    <property type="molecule type" value="Genomic_DNA"/>
</dbReference>
<dbReference type="PANTHER" id="PTHR14559:SF11">
    <property type="entry name" value="SECRETED PROTEIN"/>
    <property type="match status" value="1"/>
</dbReference>
<feature type="region of interest" description="Disordered" evidence="1">
    <location>
        <begin position="358"/>
        <end position="385"/>
    </location>
</feature>
<reference evidence="4" key="1">
    <citation type="submission" date="2012-12" db="EMBL/GenBank/DDBJ databases">
        <authorList>
            <person name="Hellsten U."/>
            <person name="Grimwood J."/>
            <person name="Chapman J.A."/>
            <person name="Shapiro H."/>
            <person name="Aerts A."/>
            <person name="Otillar R.P."/>
            <person name="Terry A.Y."/>
            <person name="Boore J.L."/>
            <person name="Simakov O."/>
            <person name="Marletaz F."/>
            <person name="Cho S.-J."/>
            <person name="Edsinger-Gonzales E."/>
            <person name="Havlak P."/>
            <person name="Kuo D.-H."/>
            <person name="Larsson T."/>
            <person name="Lv J."/>
            <person name="Arendt D."/>
            <person name="Savage R."/>
            <person name="Osoegawa K."/>
            <person name="de Jong P."/>
            <person name="Lindberg D.R."/>
            <person name="Seaver E.C."/>
            <person name="Weisblat D.A."/>
            <person name="Putnam N.H."/>
            <person name="Grigoriev I.V."/>
            <person name="Rokhsar D.S."/>
        </authorList>
    </citation>
    <scope>NUCLEOTIDE SEQUENCE</scope>
</reference>
<name>T1ES03_HELRO</name>
<reference evidence="2 4" key="2">
    <citation type="journal article" date="2013" name="Nature">
        <title>Insights into bilaterian evolution from three spiralian genomes.</title>
        <authorList>
            <person name="Simakov O."/>
            <person name="Marletaz F."/>
            <person name="Cho S.J."/>
            <person name="Edsinger-Gonzales E."/>
            <person name="Havlak P."/>
            <person name="Hellsten U."/>
            <person name="Kuo D.H."/>
            <person name="Larsson T."/>
            <person name="Lv J."/>
            <person name="Arendt D."/>
            <person name="Savage R."/>
            <person name="Osoegawa K."/>
            <person name="de Jong P."/>
            <person name="Grimwood J."/>
            <person name="Chapman J.A."/>
            <person name="Shapiro H."/>
            <person name="Aerts A."/>
            <person name="Otillar R.P."/>
            <person name="Terry A.Y."/>
            <person name="Boore J.L."/>
            <person name="Grigoriev I.V."/>
            <person name="Lindberg D.R."/>
            <person name="Seaver E.C."/>
            <person name="Weisblat D.A."/>
            <person name="Putnam N.H."/>
            <person name="Rokhsar D.S."/>
        </authorList>
    </citation>
    <scope>NUCLEOTIDE SEQUENCE</scope>
</reference>
<feature type="compositionally biased region" description="Low complexity" evidence="1">
    <location>
        <begin position="413"/>
        <end position="435"/>
    </location>
</feature>
<keyword evidence="4" id="KW-1185">Reference proteome</keyword>
<feature type="region of interest" description="Disordered" evidence="1">
    <location>
        <begin position="633"/>
        <end position="656"/>
    </location>
</feature>
<evidence type="ECO:0000313" key="2">
    <source>
        <dbReference type="EMBL" id="ESO02606.1"/>
    </source>
</evidence>
<dbReference type="HOGENOM" id="CLU_325498_0_0_1"/>
<dbReference type="RefSeq" id="XP_009020014.1">
    <property type="nucleotide sequence ID" value="XM_009021766.1"/>
</dbReference>
<protein>
    <submittedName>
        <fullName evidence="2 3">Uncharacterized protein</fullName>
    </submittedName>
</protein>
<feature type="compositionally biased region" description="Low complexity" evidence="1">
    <location>
        <begin position="218"/>
        <end position="244"/>
    </location>
</feature>
<dbReference type="OrthoDB" id="3355217at2759"/>
<evidence type="ECO:0000313" key="3">
    <source>
        <dbReference type="EnsemblMetazoa" id="HelroP161895"/>
    </source>
</evidence>
<organism evidence="3 4">
    <name type="scientific">Helobdella robusta</name>
    <name type="common">Californian leech</name>
    <dbReference type="NCBI Taxonomy" id="6412"/>
    <lineage>
        <taxon>Eukaryota</taxon>
        <taxon>Metazoa</taxon>
        <taxon>Spiralia</taxon>
        <taxon>Lophotrochozoa</taxon>
        <taxon>Annelida</taxon>
        <taxon>Clitellata</taxon>
        <taxon>Hirudinea</taxon>
        <taxon>Rhynchobdellida</taxon>
        <taxon>Glossiphoniidae</taxon>
        <taxon>Helobdella</taxon>
    </lineage>
</organism>